<feature type="transmembrane region" description="Helical" evidence="12">
    <location>
        <begin position="575"/>
        <end position="595"/>
    </location>
</feature>
<evidence type="ECO:0000256" key="2">
    <source>
        <dbReference type="ARBA" id="ARBA00014411"/>
    </source>
</evidence>
<keyword evidence="11" id="KW-0245">EGF-like domain</keyword>
<keyword evidence="4" id="KW-1003">Cell membrane</keyword>
<dbReference type="GO" id="GO:0005886">
    <property type="term" value="C:plasma membrane"/>
    <property type="evidence" value="ECO:0007669"/>
    <property type="project" value="UniProtKB-SubCell"/>
</dbReference>
<dbReference type="PANTHER" id="PTHR21444:SF16">
    <property type="entry name" value="RECEPTOR FOR RETINOL UPTAKE STRA6"/>
    <property type="match status" value="1"/>
</dbReference>
<dbReference type="Proteomes" id="UP000681720">
    <property type="component" value="Unassembled WGS sequence"/>
</dbReference>
<dbReference type="InterPro" id="IPR026612">
    <property type="entry name" value="STRA6-like"/>
</dbReference>
<evidence type="ECO:0000256" key="3">
    <source>
        <dbReference type="ARBA" id="ARBA00022448"/>
    </source>
</evidence>
<evidence type="ECO:0000256" key="12">
    <source>
        <dbReference type="SAM" id="Phobius"/>
    </source>
</evidence>
<evidence type="ECO:0000256" key="1">
    <source>
        <dbReference type="ARBA" id="ARBA00004651"/>
    </source>
</evidence>
<dbReference type="GO" id="GO:0038023">
    <property type="term" value="F:signaling receptor activity"/>
    <property type="evidence" value="ECO:0007669"/>
    <property type="project" value="InterPro"/>
</dbReference>
<comment type="subcellular location">
    <subcellularLocation>
        <location evidence="1">Cell membrane</location>
        <topology evidence="1">Multi-pass membrane protein</topology>
    </subcellularLocation>
</comment>
<dbReference type="EMBL" id="CAJOBJ010002894">
    <property type="protein sequence ID" value="CAF3945040.1"/>
    <property type="molecule type" value="Genomic_DNA"/>
</dbReference>
<evidence type="ECO:0000256" key="6">
    <source>
        <dbReference type="ARBA" id="ARBA00022893"/>
    </source>
</evidence>
<sequence>METVIDDKQSCSIHNPCGTNGYCVDNIDDEWSCRCKFWWNGTLCDEQTNSGKQVIALGCILGAFLIVFYGLNIFYYISHKTNKPKQDTKKKIIVKNVKQSIRLGPFIILLLTLMLATLALIAKWSLLKPIHDTIIYQYNNNLPLYYVPNRICSIMTMNAFNVLTFPVACCLILICIVITKRISLFPHQCHGYIAPPIPVDFLSHIDRKFASMIFAICADELFGIVRSFFSNRSSSNSEGIILQYLERILEVLIIGLRYYPLLATVYLDTVLALACGTIYAWLDFSITIVNQAMCTSDYYFTLDEYSTSDNGSSLIEKLEYYGTDSQLLVIELCTDIPRFLCLAYVGIKLPALLISKIYRQLRKDALSLEDQILLKLTREERVILRASQPDSSEMLYLRNLFRSTDQRLCTQHRFGQLIPKWIYEWRDDFYFSTRVLCVYSSTILLIFFITVQACVQILPTLHSIQKVIQEFFNLLSSFGNTDEDIMSSATESKPTNSQFPVPNLERPYALAVVTTVLIIVVQSLVMLANIRRNLFQSFRGDDSEIPRRKPSKYISYATGNMHFAGYFIGYLIWGYILIAVFASLLWISIEALIIYRNAQLLESILKAIIPSLLLIYFKAYLNKILAQYVFLQHAGKVLAIKNRRLLMIFIYFNFFLDAFLGFISSIIRLIKSVIAGMIYMCRLDYSPLGRKLELFDGGFSAYCGFIHTECAHRHPIMLVFVSHILRQCKMKQFAHDDNLIGVTIQNNRQRIIMPKEKRNRSLRTIRKWHLGLLLARNPMIVFFRKAYLNRLHMNDIQPLDTLDSDDPNNIMNQGMSTHAHYRSASHASVASMMNAQHRSNGWLNGN</sequence>
<keyword evidence="3" id="KW-0813">Transport</keyword>
<dbReference type="Proteomes" id="UP000681967">
    <property type="component" value="Unassembled WGS sequence"/>
</dbReference>
<evidence type="ECO:0000313" key="15">
    <source>
        <dbReference type="EMBL" id="CAF3999555.1"/>
    </source>
</evidence>
<dbReference type="GO" id="GO:0016918">
    <property type="term" value="F:retinal binding"/>
    <property type="evidence" value="ECO:0007669"/>
    <property type="project" value="UniProtKB-KW"/>
</dbReference>
<dbReference type="SUPFAM" id="SSF57196">
    <property type="entry name" value="EGF/Laminin"/>
    <property type="match status" value="1"/>
</dbReference>
<dbReference type="AlphaFoldDB" id="A0A8S2MBR1"/>
<evidence type="ECO:0000256" key="4">
    <source>
        <dbReference type="ARBA" id="ARBA00022475"/>
    </source>
</evidence>
<evidence type="ECO:0000256" key="11">
    <source>
        <dbReference type="PROSITE-ProRule" id="PRU00076"/>
    </source>
</evidence>
<dbReference type="GO" id="GO:0071939">
    <property type="term" value="P:vitamin A import into cell"/>
    <property type="evidence" value="ECO:0007669"/>
    <property type="project" value="TreeGrafter"/>
</dbReference>
<proteinExistence type="predicted"/>
<comment type="caution">
    <text evidence="14">The sequence shown here is derived from an EMBL/GenBank/DDBJ whole genome shotgun (WGS) entry which is preliminary data.</text>
</comment>
<comment type="caution">
    <text evidence="11">Lacks conserved residue(s) required for the propagation of feature annotation.</text>
</comment>
<evidence type="ECO:0000256" key="8">
    <source>
        <dbReference type="ARBA" id="ARBA00023072"/>
    </source>
</evidence>
<dbReference type="EMBL" id="CAJOBH010004700">
    <property type="protein sequence ID" value="CAF3999555.1"/>
    <property type="molecule type" value="Genomic_DNA"/>
</dbReference>
<keyword evidence="6" id="KW-0845">Vitamin A</keyword>
<protein>
    <recommendedName>
        <fullName evidence="2">Receptor for retinol uptake STRA6</fullName>
    </recommendedName>
</protein>
<accession>A0A8S2MBR1</accession>
<gene>
    <name evidence="15" type="ORF">BYL167_LOCUS13606</name>
    <name evidence="14" type="ORF">GIL414_LOCUS8776</name>
</gene>
<keyword evidence="7 12" id="KW-1133">Transmembrane helix</keyword>
<evidence type="ECO:0000256" key="5">
    <source>
        <dbReference type="ARBA" id="ARBA00022692"/>
    </source>
</evidence>
<evidence type="ECO:0000313" key="16">
    <source>
        <dbReference type="Proteomes" id="UP000681720"/>
    </source>
</evidence>
<feature type="transmembrane region" description="Helical" evidence="12">
    <location>
        <begin position="55"/>
        <end position="78"/>
    </location>
</feature>
<feature type="transmembrane region" description="Helical" evidence="12">
    <location>
        <begin position="645"/>
        <end position="670"/>
    </location>
</feature>
<evidence type="ECO:0000256" key="7">
    <source>
        <dbReference type="ARBA" id="ARBA00022989"/>
    </source>
</evidence>
<dbReference type="PROSITE" id="PS50026">
    <property type="entry name" value="EGF_3"/>
    <property type="match status" value="1"/>
</dbReference>
<evidence type="ECO:0000259" key="13">
    <source>
        <dbReference type="PROSITE" id="PS50026"/>
    </source>
</evidence>
<keyword evidence="11" id="KW-1015">Disulfide bond</keyword>
<organism evidence="14 16">
    <name type="scientific">Rotaria magnacalcarata</name>
    <dbReference type="NCBI Taxonomy" id="392030"/>
    <lineage>
        <taxon>Eukaryota</taxon>
        <taxon>Metazoa</taxon>
        <taxon>Spiralia</taxon>
        <taxon>Gnathifera</taxon>
        <taxon>Rotifera</taxon>
        <taxon>Eurotatoria</taxon>
        <taxon>Bdelloidea</taxon>
        <taxon>Philodinida</taxon>
        <taxon>Philodinidae</taxon>
        <taxon>Rotaria</taxon>
    </lineage>
</organism>
<dbReference type="Pfam" id="PF14752">
    <property type="entry name" value="RBP_receptor"/>
    <property type="match status" value="2"/>
</dbReference>
<feature type="transmembrane region" description="Helical" evidence="12">
    <location>
        <begin position="159"/>
        <end position="178"/>
    </location>
</feature>
<reference evidence="14" key="1">
    <citation type="submission" date="2021-02" db="EMBL/GenBank/DDBJ databases">
        <authorList>
            <person name="Nowell W R."/>
        </authorList>
    </citation>
    <scope>NUCLEOTIDE SEQUENCE</scope>
</reference>
<dbReference type="GO" id="GO:0034632">
    <property type="term" value="F:retinol transmembrane transporter activity"/>
    <property type="evidence" value="ECO:0007669"/>
    <property type="project" value="InterPro"/>
</dbReference>
<dbReference type="PANTHER" id="PTHR21444">
    <property type="entry name" value="COILED-COIL DOMAIN-CONTAINING PROTEIN 180"/>
    <property type="match status" value="1"/>
</dbReference>
<keyword evidence="8" id="KW-0683">Retinol-binding</keyword>
<feature type="domain" description="EGF-like" evidence="13">
    <location>
        <begin position="7"/>
        <end position="45"/>
    </location>
</feature>
<dbReference type="GO" id="GO:0019841">
    <property type="term" value="F:retinol binding"/>
    <property type="evidence" value="ECO:0007669"/>
    <property type="project" value="UniProtKB-KW"/>
</dbReference>
<feature type="transmembrane region" description="Helical" evidence="12">
    <location>
        <begin position="508"/>
        <end position="530"/>
    </location>
</feature>
<name>A0A8S2MBR1_9BILA</name>
<evidence type="ECO:0000256" key="10">
    <source>
        <dbReference type="ARBA" id="ARBA00023170"/>
    </source>
</evidence>
<feature type="transmembrane region" description="Helical" evidence="12">
    <location>
        <begin position="607"/>
        <end position="625"/>
    </location>
</feature>
<feature type="transmembrane region" description="Helical" evidence="12">
    <location>
        <begin position="99"/>
        <end position="122"/>
    </location>
</feature>
<feature type="transmembrane region" description="Helical" evidence="12">
    <location>
        <begin position="436"/>
        <end position="458"/>
    </location>
</feature>
<dbReference type="CDD" id="cd00054">
    <property type="entry name" value="EGF_CA"/>
    <property type="match status" value="1"/>
</dbReference>
<evidence type="ECO:0000256" key="9">
    <source>
        <dbReference type="ARBA" id="ARBA00023136"/>
    </source>
</evidence>
<dbReference type="InterPro" id="IPR000742">
    <property type="entry name" value="EGF"/>
</dbReference>
<evidence type="ECO:0000313" key="14">
    <source>
        <dbReference type="EMBL" id="CAF3945040.1"/>
    </source>
</evidence>
<feature type="disulfide bond" evidence="11">
    <location>
        <begin position="35"/>
        <end position="44"/>
    </location>
</feature>
<keyword evidence="10" id="KW-0675">Receptor</keyword>
<keyword evidence="9 12" id="KW-0472">Membrane</keyword>
<keyword evidence="5 12" id="KW-0812">Transmembrane</keyword>
<dbReference type="PROSITE" id="PS00022">
    <property type="entry name" value="EGF_1"/>
    <property type="match status" value="1"/>
</dbReference>